<evidence type="ECO:0000313" key="1">
    <source>
        <dbReference type="EMBL" id="KAH3846875.1"/>
    </source>
</evidence>
<reference evidence="1" key="2">
    <citation type="submission" date="2020-11" db="EMBL/GenBank/DDBJ databases">
        <authorList>
            <person name="McCartney M.A."/>
            <person name="Auch B."/>
            <person name="Kono T."/>
            <person name="Mallez S."/>
            <person name="Becker A."/>
            <person name="Gohl D.M."/>
            <person name="Silverstein K.A.T."/>
            <person name="Koren S."/>
            <person name="Bechman K.B."/>
            <person name="Herman A."/>
            <person name="Abrahante J.E."/>
            <person name="Garbe J."/>
        </authorList>
    </citation>
    <scope>NUCLEOTIDE SEQUENCE</scope>
    <source>
        <strain evidence="1">Duluth1</strain>
        <tissue evidence="1">Whole animal</tissue>
    </source>
</reference>
<dbReference type="EMBL" id="JAIWYP010000003">
    <property type="protein sequence ID" value="KAH3846875.1"/>
    <property type="molecule type" value="Genomic_DNA"/>
</dbReference>
<name>A0A9D4KVG7_DREPO</name>
<evidence type="ECO:0000313" key="2">
    <source>
        <dbReference type="Proteomes" id="UP000828390"/>
    </source>
</evidence>
<accession>A0A9D4KVG7</accession>
<protein>
    <submittedName>
        <fullName evidence="1">Uncharacterized protein</fullName>
    </submittedName>
</protein>
<dbReference type="Proteomes" id="UP000828390">
    <property type="component" value="Unassembled WGS sequence"/>
</dbReference>
<gene>
    <name evidence="1" type="ORF">DPMN_089182</name>
</gene>
<sequence length="72" mass="7941">MSLRTLYSYSQAVPKTIATLMHGKEHGKIILNPFINAHQIDGHSVICLITCMVATAEMAPQGPRPSCDYRGR</sequence>
<organism evidence="1 2">
    <name type="scientific">Dreissena polymorpha</name>
    <name type="common">Zebra mussel</name>
    <name type="synonym">Mytilus polymorpha</name>
    <dbReference type="NCBI Taxonomy" id="45954"/>
    <lineage>
        <taxon>Eukaryota</taxon>
        <taxon>Metazoa</taxon>
        <taxon>Spiralia</taxon>
        <taxon>Lophotrochozoa</taxon>
        <taxon>Mollusca</taxon>
        <taxon>Bivalvia</taxon>
        <taxon>Autobranchia</taxon>
        <taxon>Heteroconchia</taxon>
        <taxon>Euheterodonta</taxon>
        <taxon>Imparidentia</taxon>
        <taxon>Neoheterodontei</taxon>
        <taxon>Myida</taxon>
        <taxon>Dreissenoidea</taxon>
        <taxon>Dreissenidae</taxon>
        <taxon>Dreissena</taxon>
    </lineage>
</organism>
<keyword evidence="2" id="KW-1185">Reference proteome</keyword>
<proteinExistence type="predicted"/>
<reference evidence="1" key="1">
    <citation type="journal article" date="2019" name="bioRxiv">
        <title>The Genome of the Zebra Mussel, Dreissena polymorpha: A Resource for Invasive Species Research.</title>
        <authorList>
            <person name="McCartney M.A."/>
            <person name="Auch B."/>
            <person name="Kono T."/>
            <person name="Mallez S."/>
            <person name="Zhang Y."/>
            <person name="Obille A."/>
            <person name="Becker A."/>
            <person name="Abrahante J.E."/>
            <person name="Garbe J."/>
            <person name="Badalamenti J.P."/>
            <person name="Herman A."/>
            <person name="Mangelson H."/>
            <person name="Liachko I."/>
            <person name="Sullivan S."/>
            <person name="Sone E.D."/>
            <person name="Koren S."/>
            <person name="Silverstein K.A.T."/>
            <person name="Beckman K.B."/>
            <person name="Gohl D.M."/>
        </authorList>
    </citation>
    <scope>NUCLEOTIDE SEQUENCE</scope>
    <source>
        <strain evidence="1">Duluth1</strain>
        <tissue evidence="1">Whole animal</tissue>
    </source>
</reference>
<comment type="caution">
    <text evidence="1">The sequence shown here is derived from an EMBL/GenBank/DDBJ whole genome shotgun (WGS) entry which is preliminary data.</text>
</comment>
<dbReference type="AlphaFoldDB" id="A0A9D4KVG7"/>